<evidence type="ECO:0000313" key="3">
    <source>
        <dbReference type="Proteomes" id="UP000683360"/>
    </source>
</evidence>
<comment type="caution">
    <text evidence="2">The sequence shown here is derived from an EMBL/GenBank/DDBJ whole genome shotgun (WGS) entry which is preliminary data.</text>
</comment>
<dbReference type="EMBL" id="CAJPWZ010002026">
    <property type="protein sequence ID" value="CAG2229490.1"/>
    <property type="molecule type" value="Genomic_DNA"/>
</dbReference>
<protein>
    <submittedName>
        <fullName evidence="2">Uncharacterized protein</fullName>
    </submittedName>
</protein>
<dbReference type="AlphaFoldDB" id="A0A8S3T7D3"/>
<keyword evidence="3" id="KW-1185">Reference proteome</keyword>
<evidence type="ECO:0000313" key="2">
    <source>
        <dbReference type="EMBL" id="CAG2229490.1"/>
    </source>
</evidence>
<reference evidence="2" key="1">
    <citation type="submission" date="2021-03" db="EMBL/GenBank/DDBJ databases">
        <authorList>
            <person name="Bekaert M."/>
        </authorList>
    </citation>
    <scope>NUCLEOTIDE SEQUENCE</scope>
</reference>
<dbReference type="Proteomes" id="UP000683360">
    <property type="component" value="Unassembled WGS sequence"/>
</dbReference>
<feature type="region of interest" description="Disordered" evidence="1">
    <location>
        <begin position="1"/>
        <end position="31"/>
    </location>
</feature>
<sequence length="170" mass="19351">MTTTKRQPHLETEDNHGTTISPGNTGHLRNDYRVTTTTPENRGQLCMELVHHMETEHNHGTTTSPGNRGQICMERIHHMEIEHNHGTTTSPGDMTTTEQLYFRGYLQTEHNHGITTSPEDMKTTEQLYFRVTCRQRTTTAQLPHLEKTIHGINTCTLPGDIGQSRNHNLT</sequence>
<proteinExistence type="predicted"/>
<organism evidence="2 3">
    <name type="scientific">Mytilus edulis</name>
    <name type="common">Blue mussel</name>
    <dbReference type="NCBI Taxonomy" id="6550"/>
    <lineage>
        <taxon>Eukaryota</taxon>
        <taxon>Metazoa</taxon>
        <taxon>Spiralia</taxon>
        <taxon>Lophotrochozoa</taxon>
        <taxon>Mollusca</taxon>
        <taxon>Bivalvia</taxon>
        <taxon>Autobranchia</taxon>
        <taxon>Pteriomorphia</taxon>
        <taxon>Mytilida</taxon>
        <taxon>Mytiloidea</taxon>
        <taxon>Mytilidae</taxon>
        <taxon>Mytilinae</taxon>
        <taxon>Mytilus</taxon>
    </lineage>
</organism>
<gene>
    <name evidence="2" type="ORF">MEDL_42331</name>
</gene>
<evidence type="ECO:0000256" key="1">
    <source>
        <dbReference type="SAM" id="MobiDB-lite"/>
    </source>
</evidence>
<accession>A0A8S3T7D3</accession>
<name>A0A8S3T7D3_MYTED</name>